<keyword evidence="2" id="KW-1185">Reference proteome</keyword>
<dbReference type="Proteomes" id="UP000003688">
    <property type="component" value="Unassembled WGS sequence"/>
</dbReference>
<accession>B9XN05</accession>
<organism evidence="1 2">
    <name type="scientific">Pedosphaera parvula (strain Ellin514)</name>
    <dbReference type="NCBI Taxonomy" id="320771"/>
    <lineage>
        <taxon>Bacteria</taxon>
        <taxon>Pseudomonadati</taxon>
        <taxon>Verrucomicrobiota</taxon>
        <taxon>Pedosphaerae</taxon>
        <taxon>Pedosphaerales</taxon>
        <taxon>Pedosphaeraceae</taxon>
        <taxon>Pedosphaera</taxon>
    </lineage>
</organism>
<dbReference type="STRING" id="320771.Cflav_PD1974"/>
<dbReference type="AlphaFoldDB" id="B9XN05"/>
<comment type="caution">
    <text evidence="1">The sequence shown here is derived from an EMBL/GenBank/DDBJ whole genome shotgun (WGS) entry which is preliminary data.</text>
</comment>
<protein>
    <submittedName>
        <fullName evidence="1">Uncharacterized protein</fullName>
    </submittedName>
</protein>
<evidence type="ECO:0000313" key="1">
    <source>
        <dbReference type="EMBL" id="EEF58801.1"/>
    </source>
</evidence>
<gene>
    <name evidence="1" type="ORF">Cflav_PD1974</name>
</gene>
<sequence>MVLEFQVLPHGHQRHSTNELIAGARNWRLIWKMAQFFSFGNLTECAALPYGLGWGRMRAAVAENQPNLVS</sequence>
<reference evidence="1 2" key="1">
    <citation type="journal article" date="2011" name="J. Bacteriol.">
        <title>Genome sequence of 'Pedosphaera parvula' Ellin514, an aerobic Verrucomicrobial isolate from pasture soil.</title>
        <authorList>
            <person name="Kant R."/>
            <person name="van Passel M.W."/>
            <person name="Sangwan P."/>
            <person name="Palva A."/>
            <person name="Lucas S."/>
            <person name="Copeland A."/>
            <person name="Lapidus A."/>
            <person name="Glavina Del Rio T."/>
            <person name="Dalin E."/>
            <person name="Tice H."/>
            <person name="Bruce D."/>
            <person name="Goodwin L."/>
            <person name="Pitluck S."/>
            <person name="Chertkov O."/>
            <person name="Larimer F.W."/>
            <person name="Land M.L."/>
            <person name="Hauser L."/>
            <person name="Brettin T.S."/>
            <person name="Detter J.C."/>
            <person name="Han S."/>
            <person name="de Vos W.M."/>
            <person name="Janssen P.H."/>
            <person name="Smidt H."/>
        </authorList>
    </citation>
    <scope>NUCLEOTIDE SEQUENCE [LARGE SCALE GENOMIC DNA]</scope>
    <source>
        <strain evidence="1 2">Ellin514</strain>
    </source>
</reference>
<proteinExistence type="predicted"/>
<name>B9XN05_PEDPL</name>
<evidence type="ECO:0000313" key="2">
    <source>
        <dbReference type="Proteomes" id="UP000003688"/>
    </source>
</evidence>
<dbReference type="EMBL" id="ABOX02000037">
    <property type="protein sequence ID" value="EEF58801.1"/>
    <property type="molecule type" value="Genomic_DNA"/>
</dbReference>